<dbReference type="SUPFAM" id="SSF47823">
    <property type="entry name" value="lambda integrase-like, N-terminal domain"/>
    <property type="match status" value="1"/>
</dbReference>
<reference evidence="5" key="1">
    <citation type="submission" date="2021-03" db="EMBL/GenBank/DDBJ databases">
        <title>Whole Genome Sequence of Bradyrhizobium sp. Strain 144S4.</title>
        <authorList>
            <person name="Bromfield E.S.P."/>
            <person name="Cloutier S."/>
        </authorList>
    </citation>
    <scope>NUCLEOTIDE SEQUENCE [LARGE SCALE GENOMIC DNA]</scope>
    <source>
        <strain evidence="5">144S4</strain>
    </source>
</reference>
<keyword evidence="2 3" id="KW-0238">DNA-binding</keyword>
<dbReference type="InterPro" id="IPR010998">
    <property type="entry name" value="Integrase_recombinase_N"/>
</dbReference>
<dbReference type="EMBL" id="JAGEMI010000001">
    <property type="protein sequence ID" value="MBO1868824.1"/>
    <property type="molecule type" value="Genomic_DNA"/>
</dbReference>
<name>A0A939S6E1_9BRAD</name>
<proteinExistence type="predicted"/>
<evidence type="ECO:0000313" key="6">
    <source>
        <dbReference type="EMBL" id="UEM12327.1"/>
    </source>
</evidence>
<dbReference type="RefSeq" id="WP_208089167.1">
    <property type="nucleotide sequence ID" value="NZ_CP086136.1"/>
</dbReference>
<gene>
    <name evidence="6" type="ORF">J4G43_049305</name>
    <name evidence="5" type="ORF">J4G43_50975</name>
</gene>
<evidence type="ECO:0000313" key="7">
    <source>
        <dbReference type="Proteomes" id="UP000664702"/>
    </source>
</evidence>
<dbReference type="Proteomes" id="UP000664702">
    <property type="component" value="Chromosome"/>
</dbReference>
<keyword evidence="1" id="KW-0229">DNA integration</keyword>
<dbReference type="AlphaFoldDB" id="A0A939S6E1"/>
<dbReference type="InterPro" id="IPR044068">
    <property type="entry name" value="CB"/>
</dbReference>
<dbReference type="PROSITE" id="PS51900">
    <property type="entry name" value="CB"/>
    <property type="match status" value="1"/>
</dbReference>
<evidence type="ECO:0000256" key="2">
    <source>
        <dbReference type="ARBA" id="ARBA00023125"/>
    </source>
</evidence>
<evidence type="ECO:0000313" key="5">
    <source>
        <dbReference type="EMBL" id="MBO1868824.1"/>
    </source>
</evidence>
<feature type="domain" description="Core-binding (CB)" evidence="4">
    <location>
        <begin position="22"/>
        <end position="105"/>
    </location>
</feature>
<protein>
    <submittedName>
        <fullName evidence="5">Site-specific integrase</fullName>
    </submittedName>
</protein>
<dbReference type="GO" id="GO:0003677">
    <property type="term" value="F:DNA binding"/>
    <property type="evidence" value="ECO:0007669"/>
    <property type="project" value="UniProtKB-UniRule"/>
</dbReference>
<accession>A0A939S6E1</accession>
<organism evidence="5">
    <name type="scientific">Bradyrhizobium barranii subsp. barranii</name>
    <dbReference type="NCBI Taxonomy" id="2823807"/>
    <lineage>
        <taxon>Bacteria</taxon>
        <taxon>Pseudomonadati</taxon>
        <taxon>Pseudomonadota</taxon>
        <taxon>Alphaproteobacteria</taxon>
        <taxon>Hyphomicrobiales</taxon>
        <taxon>Nitrobacteraceae</taxon>
        <taxon>Bradyrhizobium</taxon>
        <taxon>Bradyrhizobium barranii</taxon>
    </lineage>
</organism>
<reference evidence="6 7" key="2">
    <citation type="journal article" date="2022" name="Int. J. Syst. Evol. Microbiol.">
        <title>Strains of Bradyrhizobium barranii sp. nov. associated with legumes native to Canada are symbionts of soybeans and belong to different subspecies (subsp. barranii subsp. nov. and subsp. apii subsp. nov.) and symbiovars (sv. glycinearum and sv. septentrionale).</title>
        <authorList>
            <person name="Bromfield E.S.P."/>
            <person name="Cloutier S."/>
            <person name="Wasai-Hara S."/>
            <person name="Minamisawa K."/>
        </authorList>
    </citation>
    <scope>NUCLEOTIDE SEQUENCE [LARGE SCALE GENOMIC DNA]</scope>
    <source>
        <strain evidence="6 7">144S4</strain>
    </source>
</reference>
<dbReference type="EMBL" id="CP086136">
    <property type="protein sequence ID" value="UEM12327.1"/>
    <property type="molecule type" value="Genomic_DNA"/>
</dbReference>
<dbReference type="Gene3D" id="1.10.150.130">
    <property type="match status" value="1"/>
</dbReference>
<dbReference type="GO" id="GO:0015074">
    <property type="term" value="P:DNA integration"/>
    <property type="evidence" value="ECO:0007669"/>
    <property type="project" value="UniProtKB-KW"/>
</dbReference>
<sequence length="105" mass="12513">MVDIGRPWLRFLGWWREPTVVFRYHNQLDRYVTWMRDERGFSPSTVEQWSRMIGSLLRWCDQTNRQLRELQPEDIDAYFVAPSTGRWSRVSVAHTHRSAATTSIG</sequence>
<evidence type="ECO:0000256" key="3">
    <source>
        <dbReference type="PROSITE-ProRule" id="PRU01248"/>
    </source>
</evidence>
<dbReference type="KEGG" id="bban:J4G43_049305"/>
<evidence type="ECO:0000256" key="1">
    <source>
        <dbReference type="ARBA" id="ARBA00022908"/>
    </source>
</evidence>
<evidence type="ECO:0000259" key="4">
    <source>
        <dbReference type="PROSITE" id="PS51900"/>
    </source>
</evidence>
<dbReference type="InterPro" id="IPR004107">
    <property type="entry name" value="Integrase_SAM-like_N"/>
</dbReference>
<dbReference type="Pfam" id="PF02899">
    <property type="entry name" value="Phage_int_SAM_1"/>
    <property type="match status" value="1"/>
</dbReference>